<protein>
    <submittedName>
        <fullName evidence="2">ATP-binding protein</fullName>
    </submittedName>
</protein>
<proteinExistence type="predicted"/>
<dbReference type="GO" id="GO:0005524">
    <property type="term" value="F:ATP binding"/>
    <property type="evidence" value="ECO:0007669"/>
    <property type="project" value="UniProtKB-KW"/>
</dbReference>
<evidence type="ECO:0000259" key="1">
    <source>
        <dbReference type="Pfam" id="PF13401"/>
    </source>
</evidence>
<dbReference type="InterPro" id="IPR027417">
    <property type="entry name" value="P-loop_NTPase"/>
</dbReference>
<keyword evidence="2" id="KW-0547">Nucleotide-binding</keyword>
<dbReference type="KEGG" id="dvn:HQ394_10105"/>
<dbReference type="SUPFAM" id="SSF52540">
    <property type="entry name" value="P-loop containing nucleoside triphosphate hydrolases"/>
    <property type="match status" value="1"/>
</dbReference>
<dbReference type="Proteomes" id="UP000516369">
    <property type="component" value="Chromosome"/>
</dbReference>
<sequence>MDQFEIDARHRAQIGGRSPVSIFLDASRRRILTDLVVHVTDGTGPMLLVGDVGSGKTTLLRRVAEEAAAQDIPVIFPANAGGGAGPLLALLATSKEWLAGDSADVDHFDGANASESQSSFPQLDTRRPTAILIDDAEAYPISLWHQLANLVRSPHPTRRCRR</sequence>
<reference evidence="2 3" key="1">
    <citation type="submission" date="2020-05" db="EMBL/GenBank/DDBJ databases">
        <title>Complete closed genome sequence of Defluviicoccus vanus.</title>
        <authorList>
            <person name="Bessarab I."/>
            <person name="Arumugam K."/>
            <person name="Maszenan A.M."/>
            <person name="Seviour R.J."/>
            <person name="Williams R.B."/>
        </authorList>
    </citation>
    <scope>NUCLEOTIDE SEQUENCE [LARGE SCALE GENOMIC DNA]</scope>
    <source>
        <strain evidence="2 3">Ben 114</strain>
    </source>
</reference>
<evidence type="ECO:0000313" key="2">
    <source>
        <dbReference type="EMBL" id="QNT69611.1"/>
    </source>
</evidence>
<gene>
    <name evidence="2" type="ORF">HQ394_10105</name>
</gene>
<name>A0A7H1N1M5_9PROT</name>
<feature type="domain" description="ORC1/DEAH AAA+ ATPase" evidence="1">
    <location>
        <begin position="42"/>
        <end position="152"/>
    </location>
</feature>
<dbReference type="Gene3D" id="3.40.50.300">
    <property type="entry name" value="P-loop containing nucleotide triphosphate hydrolases"/>
    <property type="match status" value="1"/>
</dbReference>
<dbReference type="InterPro" id="IPR049945">
    <property type="entry name" value="AAA_22"/>
</dbReference>
<dbReference type="Pfam" id="PF13401">
    <property type="entry name" value="AAA_22"/>
    <property type="match status" value="1"/>
</dbReference>
<evidence type="ECO:0000313" key="3">
    <source>
        <dbReference type="Proteomes" id="UP000516369"/>
    </source>
</evidence>
<dbReference type="EMBL" id="CP053923">
    <property type="protein sequence ID" value="QNT69611.1"/>
    <property type="molecule type" value="Genomic_DNA"/>
</dbReference>
<accession>A0A7H1N1M5</accession>
<dbReference type="RefSeq" id="WP_190260132.1">
    <property type="nucleotide sequence ID" value="NZ_CP053923.1"/>
</dbReference>
<organism evidence="2 3">
    <name type="scientific">Defluviicoccus vanus</name>
    <dbReference type="NCBI Taxonomy" id="111831"/>
    <lineage>
        <taxon>Bacteria</taxon>
        <taxon>Pseudomonadati</taxon>
        <taxon>Pseudomonadota</taxon>
        <taxon>Alphaproteobacteria</taxon>
        <taxon>Rhodospirillales</taxon>
        <taxon>Rhodospirillaceae</taxon>
        <taxon>Defluviicoccus</taxon>
    </lineage>
</organism>
<dbReference type="GO" id="GO:0016887">
    <property type="term" value="F:ATP hydrolysis activity"/>
    <property type="evidence" value="ECO:0007669"/>
    <property type="project" value="InterPro"/>
</dbReference>
<keyword evidence="2" id="KW-0067">ATP-binding</keyword>
<dbReference type="AlphaFoldDB" id="A0A7H1N1M5"/>
<keyword evidence="3" id="KW-1185">Reference proteome</keyword>